<feature type="region of interest" description="Disordered" evidence="1">
    <location>
        <begin position="1"/>
        <end position="24"/>
    </location>
</feature>
<reference evidence="3" key="1">
    <citation type="submission" date="2017-09" db="EMBL/GenBank/DDBJ databases">
        <title>Depth-based differentiation of microbial function through sediment-hosted aquifers and enrichment of novel symbionts in the deep terrestrial subsurface.</title>
        <authorList>
            <person name="Probst A.J."/>
            <person name="Ladd B."/>
            <person name="Jarett J.K."/>
            <person name="Geller-Mcgrath D.E."/>
            <person name="Sieber C.M.K."/>
            <person name="Emerson J.B."/>
            <person name="Anantharaman K."/>
            <person name="Thomas B.C."/>
            <person name="Malmstrom R."/>
            <person name="Stieglmeier M."/>
            <person name="Klingl A."/>
            <person name="Woyke T."/>
            <person name="Ryan C.M."/>
            <person name="Banfield J.F."/>
        </authorList>
    </citation>
    <scope>NUCLEOTIDE SEQUENCE [LARGE SCALE GENOMIC DNA]</scope>
</reference>
<gene>
    <name evidence="2" type="ORF">COZ64_02470</name>
</gene>
<evidence type="ECO:0000256" key="1">
    <source>
        <dbReference type="SAM" id="MobiDB-lite"/>
    </source>
</evidence>
<organism evidence="2 3">
    <name type="scientific">Candidatus Brennerbacteria bacterium CG_4_8_14_3_um_filter_43_14</name>
    <dbReference type="NCBI Taxonomy" id="1974521"/>
    <lineage>
        <taxon>Bacteria</taxon>
        <taxon>Candidatus Brenneribacteriota</taxon>
    </lineage>
</organism>
<name>A0A2H9N4A9_9BACT</name>
<evidence type="ECO:0000313" key="2">
    <source>
        <dbReference type="EMBL" id="PIX28620.1"/>
    </source>
</evidence>
<accession>A0A2H9N4A9</accession>
<evidence type="ECO:0000313" key="3">
    <source>
        <dbReference type="Proteomes" id="UP000236842"/>
    </source>
</evidence>
<proteinExistence type="predicted"/>
<protein>
    <submittedName>
        <fullName evidence="2">Uncharacterized protein</fullName>
    </submittedName>
</protein>
<feature type="non-terminal residue" evidence="2">
    <location>
        <position position="1"/>
    </location>
</feature>
<comment type="caution">
    <text evidence="2">The sequence shown here is derived from an EMBL/GenBank/DDBJ whole genome shotgun (WGS) entry which is preliminary data.</text>
</comment>
<dbReference type="EMBL" id="PFIJ01000044">
    <property type="protein sequence ID" value="PIX28620.1"/>
    <property type="molecule type" value="Genomic_DNA"/>
</dbReference>
<dbReference type="Proteomes" id="UP000236842">
    <property type="component" value="Unassembled WGS sequence"/>
</dbReference>
<sequence length="61" mass="6704">PQAAGKNPQSCFAGQTGGQKFPSPKTPFLFARLLWRAGENLRDFVLPLPRPSRARATKILP</sequence>
<dbReference type="AlphaFoldDB" id="A0A2H9N4A9"/>